<evidence type="ECO:0000313" key="8">
    <source>
        <dbReference type="EMBL" id="ACZ38003.1"/>
    </source>
</evidence>
<protein>
    <submittedName>
        <fullName evidence="8">Uncharacterized protein</fullName>
    </submittedName>
</protein>
<reference evidence="8 9" key="2">
    <citation type="journal article" date="2010" name="Stand. Genomic Sci.">
        <title>Complete genome sequence of Desulfohalobium retbaense type strain (HR(100)).</title>
        <authorList>
            <person name="Spring S."/>
            <person name="Nolan M."/>
            <person name="Lapidus A."/>
            <person name="Glavina Del Rio T."/>
            <person name="Copeland A."/>
            <person name="Tice H."/>
            <person name="Cheng J.F."/>
            <person name="Lucas S."/>
            <person name="Land M."/>
            <person name="Chen F."/>
            <person name="Bruce D."/>
            <person name="Goodwin L."/>
            <person name="Pitluck S."/>
            <person name="Ivanova N."/>
            <person name="Mavromatis K."/>
            <person name="Mikhailova N."/>
            <person name="Pati A."/>
            <person name="Chen A."/>
            <person name="Palaniappan K."/>
            <person name="Hauser L."/>
            <person name="Chang Y.J."/>
            <person name="Jeffries C.D."/>
            <person name="Munk C."/>
            <person name="Kiss H."/>
            <person name="Chain P."/>
            <person name="Han C."/>
            <person name="Brettin T."/>
            <person name="Detter J.C."/>
            <person name="Schuler E."/>
            <person name="Goker M."/>
            <person name="Rohde M."/>
            <person name="Bristow J."/>
            <person name="Eisen J.A."/>
            <person name="Markowitz V."/>
            <person name="Hugenholtz P."/>
            <person name="Kyrpides N.C."/>
            <person name="Klenk H.P."/>
        </authorList>
    </citation>
    <scope>NUCLEOTIDE SEQUENCE [LARGE SCALE GENOMIC DNA]</scope>
    <source>
        <strain evidence="9">ATCC 49802 / DSM 20745 / S 6022</strain>
    </source>
</reference>
<dbReference type="PANTHER" id="PTHR30435">
    <property type="entry name" value="FLAGELLAR PROTEIN"/>
    <property type="match status" value="1"/>
</dbReference>
<evidence type="ECO:0000259" key="6">
    <source>
        <dbReference type="Pfam" id="PF06429"/>
    </source>
</evidence>
<dbReference type="Pfam" id="PF22692">
    <property type="entry name" value="LlgE_F_G_D1"/>
    <property type="match status" value="1"/>
</dbReference>
<dbReference type="PANTHER" id="PTHR30435:SF19">
    <property type="entry name" value="FLAGELLAR BASAL-BODY ROD PROTEIN FLGG"/>
    <property type="match status" value="1"/>
</dbReference>
<dbReference type="NCBIfam" id="TIGR03506">
    <property type="entry name" value="FlgEFG_subfam"/>
    <property type="match status" value="2"/>
</dbReference>
<name>D1C186_SPHTD</name>
<feature type="domain" description="Flagellar hook protein FlgE/F/G-like D1" evidence="7">
    <location>
        <begin position="97"/>
        <end position="155"/>
    </location>
</feature>
<organism evidence="8 9">
    <name type="scientific">Sphaerobacter thermophilus (strain ATCC 49802 / DSM 20745 / KCCM 41009 / NCIMB 13125 / S 6022)</name>
    <dbReference type="NCBI Taxonomy" id="479434"/>
    <lineage>
        <taxon>Bacteria</taxon>
        <taxon>Pseudomonadati</taxon>
        <taxon>Thermomicrobiota</taxon>
        <taxon>Thermomicrobia</taxon>
        <taxon>Sphaerobacterales</taxon>
        <taxon>Sphaerobacterineae</taxon>
        <taxon>Sphaerobacteraceae</taxon>
        <taxon>Sphaerobacter</taxon>
    </lineage>
</organism>
<reference evidence="9" key="1">
    <citation type="submission" date="2009-11" db="EMBL/GenBank/DDBJ databases">
        <title>The complete chromosome 1 of Sphaerobacter thermophilus DSM 20745.</title>
        <authorList>
            <person name="Lucas S."/>
            <person name="Copeland A."/>
            <person name="Lapidus A."/>
            <person name="Glavina del Rio T."/>
            <person name="Dalin E."/>
            <person name="Tice H."/>
            <person name="Bruce D."/>
            <person name="Goodwin L."/>
            <person name="Pitluck S."/>
            <person name="Kyrpides N."/>
            <person name="Mavromatis K."/>
            <person name="Ivanova N."/>
            <person name="Mikhailova N."/>
            <person name="LaButti K.M."/>
            <person name="Clum A."/>
            <person name="Sun H.I."/>
            <person name="Brettin T."/>
            <person name="Detter J.C."/>
            <person name="Han C."/>
            <person name="Larimer F."/>
            <person name="Land M."/>
            <person name="Hauser L."/>
            <person name="Markowitz V."/>
            <person name="Cheng J.F."/>
            <person name="Hugenholtz P."/>
            <person name="Woyke T."/>
            <person name="Wu D."/>
            <person name="Steenblock K."/>
            <person name="Schneider S."/>
            <person name="Pukall R."/>
            <person name="Goeker M."/>
            <person name="Klenk H.P."/>
            <person name="Eisen J.A."/>
        </authorList>
    </citation>
    <scope>NUCLEOTIDE SEQUENCE [LARGE SCALE GENOMIC DNA]</scope>
    <source>
        <strain evidence="9">ATCC 49802 / DSM 20745 / S 6022</strain>
    </source>
</reference>
<evidence type="ECO:0000256" key="4">
    <source>
        <dbReference type="RuleBase" id="RU362116"/>
    </source>
</evidence>
<dbReference type="SUPFAM" id="SSF117143">
    <property type="entry name" value="Flagellar hook protein flgE"/>
    <property type="match status" value="1"/>
</dbReference>
<sequence>MTSLYATGANGLRVQQARLDAVANNVANLGTTGFKAARVDMVDMPPQPLEVARAGGAADPVTEIGEGVTIGGISRVFEPGTPRPTGNPLDVAILGPNTFFVLTTPDGQTLYTRDGQFRPDSTGQLVTPAGDRLSPPITLPPGASVTEVTPEGRILATLPGEVNPVEVGRITLARFANPQGLAAAGQNRFAATVASGPPQVGTPGADGFPALQSGALEASTVDLAEQMTTLIEAQRAYTVNARALQTLDEMVGLAIQVRS</sequence>
<feature type="domain" description="Flagellar basal-body/hook protein C-terminal" evidence="6">
    <location>
        <begin position="212"/>
        <end position="256"/>
    </location>
</feature>
<evidence type="ECO:0000313" key="9">
    <source>
        <dbReference type="Proteomes" id="UP000002027"/>
    </source>
</evidence>
<dbReference type="EMBL" id="CP001823">
    <property type="protein sequence ID" value="ACZ38003.1"/>
    <property type="molecule type" value="Genomic_DNA"/>
</dbReference>
<dbReference type="Pfam" id="PF06429">
    <property type="entry name" value="Flg_bbr_C"/>
    <property type="match status" value="1"/>
</dbReference>
<dbReference type="STRING" id="479434.Sthe_0565"/>
<evidence type="ECO:0000256" key="3">
    <source>
        <dbReference type="ARBA" id="ARBA00023143"/>
    </source>
</evidence>
<dbReference type="InParanoid" id="D1C186"/>
<gene>
    <name evidence="8" type="ordered locus">Sthe_0565</name>
</gene>
<dbReference type="eggNOG" id="COG4786">
    <property type="taxonomic scope" value="Bacteria"/>
</dbReference>
<dbReference type="AlphaFoldDB" id="D1C186"/>
<dbReference type="InterPro" id="IPR010930">
    <property type="entry name" value="Flg_bb/hook_C_dom"/>
</dbReference>
<dbReference type="InterPro" id="IPR001444">
    <property type="entry name" value="Flag_bb_rod_N"/>
</dbReference>
<evidence type="ECO:0000256" key="2">
    <source>
        <dbReference type="ARBA" id="ARBA00009677"/>
    </source>
</evidence>
<evidence type="ECO:0000256" key="1">
    <source>
        <dbReference type="ARBA" id="ARBA00004117"/>
    </source>
</evidence>
<dbReference type="OrthoDB" id="158495at2"/>
<accession>D1C186</accession>
<dbReference type="Proteomes" id="UP000002027">
    <property type="component" value="Chromosome 1"/>
</dbReference>
<dbReference type="Pfam" id="PF00460">
    <property type="entry name" value="Flg_bb_rod"/>
    <property type="match status" value="1"/>
</dbReference>
<feature type="domain" description="Flagellar basal body rod protein N-terminal" evidence="5">
    <location>
        <begin position="7"/>
        <end position="35"/>
    </location>
</feature>
<dbReference type="InterPro" id="IPR037925">
    <property type="entry name" value="FlgE/F/G-like"/>
</dbReference>
<evidence type="ECO:0000259" key="5">
    <source>
        <dbReference type="Pfam" id="PF00460"/>
    </source>
</evidence>
<evidence type="ECO:0000259" key="7">
    <source>
        <dbReference type="Pfam" id="PF22692"/>
    </source>
</evidence>
<proteinExistence type="inferred from homology"/>
<dbReference type="HOGENOM" id="CLU_013687_0_1_0"/>
<dbReference type="GO" id="GO:0071978">
    <property type="term" value="P:bacterial-type flagellum-dependent swarming motility"/>
    <property type="evidence" value="ECO:0007669"/>
    <property type="project" value="TreeGrafter"/>
</dbReference>
<keyword evidence="9" id="KW-1185">Reference proteome</keyword>
<keyword evidence="3 4" id="KW-0975">Bacterial flagellum</keyword>
<dbReference type="KEGG" id="sti:Sthe_0565"/>
<dbReference type="InterPro" id="IPR020013">
    <property type="entry name" value="Flagellar_FlgE/F/G"/>
</dbReference>
<dbReference type="GO" id="GO:0009425">
    <property type="term" value="C:bacterial-type flagellum basal body"/>
    <property type="evidence" value="ECO:0007669"/>
    <property type="project" value="UniProtKB-SubCell"/>
</dbReference>
<dbReference type="RefSeq" id="WP_012871050.1">
    <property type="nucleotide sequence ID" value="NC_013523.1"/>
</dbReference>
<dbReference type="InterPro" id="IPR053967">
    <property type="entry name" value="LlgE_F_G-like_D1"/>
</dbReference>
<comment type="similarity">
    <text evidence="2 4">Belongs to the flagella basal body rod proteins family.</text>
</comment>
<comment type="subcellular location">
    <subcellularLocation>
        <location evidence="1 4">Bacterial flagellum basal body</location>
    </subcellularLocation>
</comment>